<dbReference type="EMBL" id="ML213741">
    <property type="protein sequence ID" value="TFK31511.1"/>
    <property type="molecule type" value="Genomic_DNA"/>
</dbReference>
<accession>A0A5C3LRX3</accession>
<evidence type="ECO:0000313" key="2">
    <source>
        <dbReference type="EMBL" id="TFK31511.1"/>
    </source>
</evidence>
<dbReference type="Proteomes" id="UP000308652">
    <property type="component" value="Unassembled WGS sequence"/>
</dbReference>
<name>A0A5C3LRX3_9AGAR</name>
<organism evidence="2 3">
    <name type="scientific">Crucibulum laeve</name>
    <dbReference type="NCBI Taxonomy" id="68775"/>
    <lineage>
        <taxon>Eukaryota</taxon>
        <taxon>Fungi</taxon>
        <taxon>Dikarya</taxon>
        <taxon>Basidiomycota</taxon>
        <taxon>Agaricomycotina</taxon>
        <taxon>Agaricomycetes</taxon>
        <taxon>Agaricomycetidae</taxon>
        <taxon>Agaricales</taxon>
        <taxon>Agaricineae</taxon>
        <taxon>Nidulariaceae</taxon>
        <taxon>Crucibulum</taxon>
    </lineage>
</organism>
<feature type="compositionally biased region" description="Basic residues" evidence="1">
    <location>
        <begin position="12"/>
        <end position="24"/>
    </location>
</feature>
<gene>
    <name evidence="2" type="ORF">BDQ12DRAFT_128795</name>
</gene>
<protein>
    <submittedName>
        <fullName evidence="2">Uncharacterized protein</fullName>
    </submittedName>
</protein>
<keyword evidence="3" id="KW-1185">Reference proteome</keyword>
<evidence type="ECO:0000256" key="1">
    <source>
        <dbReference type="SAM" id="MobiDB-lite"/>
    </source>
</evidence>
<reference evidence="2 3" key="1">
    <citation type="journal article" date="2019" name="Nat. Ecol. Evol.">
        <title>Megaphylogeny resolves global patterns of mushroom evolution.</title>
        <authorList>
            <person name="Varga T."/>
            <person name="Krizsan K."/>
            <person name="Foldi C."/>
            <person name="Dima B."/>
            <person name="Sanchez-Garcia M."/>
            <person name="Sanchez-Ramirez S."/>
            <person name="Szollosi G.J."/>
            <person name="Szarkandi J.G."/>
            <person name="Papp V."/>
            <person name="Albert L."/>
            <person name="Andreopoulos W."/>
            <person name="Angelini C."/>
            <person name="Antonin V."/>
            <person name="Barry K.W."/>
            <person name="Bougher N.L."/>
            <person name="Buchanan P."/>
            <person name="Buyck B."/>
            <person name="Bense V."/>
            <person name="Catcheside P."/>
            <person name="Chovatia M."/>
            <person name="Cooper J."/>
            <person name="Damon W."/>
            <person name="Desjardin D."/>
            <person name="Finy P."/>
            <person name="Geml J."/>
            <person name="Haridas S."/>
            <person name="Hughes K."/>
            <person name="Justo A."/>
            <person name="Karasinski D."/>
            <person name="Kautmanova I."/>
            <person name="Kiss B."/>
            <person name="Kocsube S."/>
            <person name="Kotiranta H."/>
            <person name="LaButti K.M."/>
            <person name="Lechner B.E."/>
            <person name="Liimatainen K."/>
            <person name="Lipzen A."/>
            <person name="Lukacs Z."/>
            <person name="Mihaltcheva S."/>
            <person name="Morgado L.N."/>
            <person name="Niskanen T."/>
            <person name="Noordeloos M.E."/>
            <person name="Ohm R.A."/>
            <person name="Ortiz-Santana B."/>
            <person name="Ovrebo C."/>
            <person name="Racz N."/>
            <person name="Riley R."/>
            <person name="Savchenko A."/>
            <person name="Shiryaev A."/>
            <person name="Soop K."/>
            <person name="Spirin V."/>
            <person name="Szebenyi C."/>
            <person name="Tomsovsky M."/>
            <person name="Tulloss R.E."/>
            <person name="Uehling J."/>
            <person name="Grigoriev I.V."/>
            <person name="Vagvolgyi C."/>
            <person name="Papp T."/>
            <person name="Martin F.M."/>
            <person name="Miettinen O."/>
            <person name="Hibbett D.S."/>
            <person name="Nagy L.G."/>
        </authorList>
    </citation>
    <scope>NUCLEOTIDE SEQUENCE [LARGE SCALE GENOMIC DNA]</scope>
    <source>
        <strain evidence="2 3">CBS 166.37</strain>
    </source>
</reference>
<sequence>MLHAYQQLQHSHQQHTARHQHHSAARMSISKSTQQWMARYILISHDLISHTNIHAKLCQQHAQDCQLHPSSSTHTYPLLQMHIKMFPPGTATHPNLATHTHLFRFTLRPTPCIPHPHYRPPA</sequence>
<evidence type="ECO:0000313" key="3">
    <source>
        <dbReference type="Proteomes" id="UP000308652"/>
    </source>
</evidence>
<proteinExistence type="predicted"/>
<feature type="region of interest" description="Disordered" evidence="1">
    <location>
        <begin position="1"/>
        <end position="28"/>
    </location>
</feature>
<dbReference type="AlphaFoldDB" id="A0A5C3LRX3"/>
<feature type="compositionally biased region" description="Polar residues" evidence="1">
    <location>
        <begin position="1"/>
        <end position="11"/>
    </location>
</feature>